<evidence type="ECO:0000256" key="7">
    <source>
        <dbReference type="SAM" id="Phobius"/>
    </source>
</evidence>
<dbReference type="PROSITE" id="PS51225">
    <property type="entry name" value="MARVEL"/>
    <property type="match status" value="1"/>
</dbReference>
<evidence type="ECO:0000256" key="1">
    <source>
        <dbReference type="ARBA" id="ARBA00004141"/>
    </source>
</evidence>
<evidence type="ECO:0000259" key="8">
    <source>
        <dbReference type="PROSITE" id="PS51225"/>
    </source>
</evidence>
<reference evidence="9" key="1">
    <citation type="submission" date="2022-03" db="EMBL/GenBank/DDBJ databases">
        <authorList>
            <person name="Alioto T."/>
            <person name="Alioto T."/>
            <person name="Gomez Garrido J."/>
        </authorList>
    </citation>
    <scope>NUCLEOTIDE SEQUENCE</scope>
</reference>
<dbReference type="AlphaFoldDB" id="A0AAD1S8T8"/>
<evidence type="ECO:0000313" key="9">
    <source>
        <dbReference type="EMBL" id="CAH2294456.1"/>
    </source>
</evidence>
<dbReference type="Proteomes" id="UP001295444">
    <property type="component" value="Chromosome 05"/>
</dbReference>
<feature type="transmembrane region" description="Helical" evidence="7">
    <location>
        <begin position="104"/>
        <end position="122"/>
    </location>
</feature>
<evidence type="ECO:0000313" key="10">
    <source>
        <dbReference type="Proteomes" id="UP001295444"/>
    </source>
</evidence>
<dbReference type="InterPro" id="IPR008253">
    <property type="entry name" value="Marvel"/>
</dbReference>
<keyword evidence="10" id="KW-1185">Reference proteome</keyword>
<feature type="domain" description="MARVEL" evidence="8">
    <location>
        <begin position="69"/>
        <end position="188"/>
    </location>
</feature>
<dbReference type="GO" id="GO:0016020">
    <property type="term" value="C:membrane"/>
    <property type="evidence" value="ECO:0007669"/>
    <property type="project" value="UniProtKB-SubCell"/>
</dbReference>
<feature type="transmembrane region" description="Helical" evidence="7">
    <location>
        <begin position="160"/>
        <end position="181"/>
    </location>
</feature>
<feature type="region of interest" description="Disordered" evidence="6">
    <location>
        <begin position="33"/>
        <end position="57"/>
    </location>
</feature>
<keyword evidence="4 5" id="KW-0472">Membrane</keyword>
<feature type="transmembrane region" description="Helical" evidence="7">
    <location>
        <begin position="134"/>
        <end position="154"/>
    </location>
</feature>
<accession>A0AAD1S8T8</accession>
<comment type="subcellular location">
    <subcellularLocation>
        <location evidence="1">Membrane</location>
        <topology evidence="1">Multi-pass membrane protein</topology>
    </subcellularLocation>
</comment>
<evidence type="ECO:0000256" key="5">
    <source>
        <dbReference type="PROSITE-ProRule" id="PRU00581"/>
    </source>
</evidence>
<dbReference type="PANTHER" id="PTHR22776">
    <property type="entry name" value="MARVEL-CONTAINING POTENTIAL LIPID RAFT-ASSOCIATED PROTEIN"/>
    <property type="match status" value="1"/>
</dbReference>
<name>A0AAD1S8T8_PELCU</name>
<dbReference type="PANTHER" id="PTHR22776:SF26">
    <property type="entry name" value="CKLF-LIKE MARVEL TRANSMEMBRANE DOMAIN-CONTAINING PROTEIN 5"/>
    <property type="match status" value="1"/>
</dbReference>
<sequence length="199" mass="21736">MSLFPFSPPPFSLSPSLPLFSPLPVTQSRSAATSDSAHPLHQHRDGPCQGMSEQEEPTSCGGNILDNEFLKSLKGRILLMELVLCFVVFVCFAATLSAYLAAPLFEFIITLIFIILISSQYNKRLTALNWPCMDFLRCVSAAAILLVVSIVAIFRSSGSGGAITAAIFGFFLVCVFCYDAFTTYKEEIQGQKTETRDGV</sequence>
<keyword evidence="2 5" id="KW-0812">Transmembrane</keyword>
<protein>
    <submittedName>
        <fullName evidence="9">CKLF-like MARVEL transmembrane domain-containing 5</fullName>
    </submittedName>
</protein>
<feature type="transmembrane region" description="Helical" evidence="7">
    <location>
        <begin position="77"/>
        <end position="98"/>
    </location>
</feature>
<keyword evidence="3 7" id="KW-1133">Transmembrane helix</keyword>
<proteinExistence type="predicted"/>
<gene>
    <name evidence="9" type="ORF">PECUL_23A008118</name>
</gene>
<dbReference type="InterPro" id="IPR050578">
    <property type="entry name" value="MARVEL-CKLF_proteins"/>
</dbReference>
<dbReference type="EMBL" id="OW240916">
    <property type="protein sequence ID" value="CAH2294456.1"/>
    <property type="molecule type" value="Genomic_DNA"/>
</dbReference>
<evidence type="ECO:0000256" key="2">
    <source>
        <dbReference type="ARBA" id="ARBA00022692"/>
    </source>
</evidence>
<evidence type="ECO:0000256" key="3">
    <source>
        <dbReference type="ARBA" id="ARBA00022989"/>
    </source>
</evidence>
<dbReference type="Pfam" id="PF01284">
    <property type="entry name" value="MARVEL"/>
    <property type="match status" value="1"/>
</dbReference>
<organism evidence="9 10">
    <name type="scientific">Pelobates cultripes</name>
    <name type="common">Western spadefoot toad</name>
    <dbReference type="NCBI Taxonomy" id="61616"/>
    <lineage>
        <taxon>Eukaryota</taxon>
        <taxon>Metazoa</taxon>
        <taxon>Chordata</taxon>
        <taxon>Craniata</taxon>
        <taxon>Vertebrata</taxon>
        <taxon>Euteleostomi</taxon>
        <taxon>Amphibia</taxon>
        <taxon>Batrachia</taxon>
        <taxon>Anura</taxon>
        <taxon>Pelobatoidea</taxon>
        <taxon>Pelobatidae</taxon>
        <taxon>Pelobates</taxon>
    </lineage>
</organism>
<evidence type="ECO:0000256" key="4">
    <source>
        <dbReference type="ARBA" id="ARBA00023136"/>
    </source>
</evidence>
<evidence type="ECO:0000256" key="6">
    <source>
        <dbReference type="SAM" id="MobiDB-lite"/>
    </source>
</evidence>